<evidence type="ECO:0000256" key="1">
    <source>
        <dbReference type="SAM" id="Coils"/>
    </source>
</evidence>
<feature type="transmembrane region" description="Helical" evidence="2">
    <location>
        <begin position="6"/>
        <end position="28"/>
    </location>
</feature>
<keyword evidence="2" id="KW-0472">Membrane</keyword>
<evidence type="ECO:0000313" key="4">
    <source>
        <dbReference type="Proteomes" id="UP000223913"/>
    </source>
</evidence>
<evidence type="ECO:0000256" key="2">
    <source>
        <dbReference type="SAM" id="Phobius"/>
    </source>
</evidence>
<feature type="coiled-coil region" evidence="1">
    <location>
        <begin position="42"/>
        <end position="78"/>
    </location>
</feature>
<accession>A0A2D0ND89</accession>
<sequence>MHHYSLSYYVSGLLLPLMLLSSGMMFTACDNSEDQEERAAELAELRSVYQSYQEELAGKEAELETTESEEQRAALESEILVLKDRMRLVRSRMDELGGTPETPTAAPPPDVGHFYFDSLQNDLKQLPTWAQSSAHGGIGATSFIVEVKVRFRQSQEANCPWEATLTTFNVHVFASSNMKTSSVLGLSTGIHELVHVRQIKEAWEAAKDDFIGKFRICGKNEAELRQKVKGLLTEWFAQFNANYTGKHFTAANKARYEQILGPGYESERSPREWEARAEQKVFRDRYGQQLAPAVQAIEGLEKSLQSPAANRKLSPNYRETPGDRIHLYMVFEN</sequence>
<gene>
    <name evidence="3" type="ORF">CRP01_12780</name>
</gene>
<proteinExistence type="predicted"/>
<comment type="caution">
    <text evidence="3">The sequence shown here is derived from an EMBL/GenBank/DDBJ whole genome shotgun (WGS) entry which is preliminary data.</text>
</comment>
<dbReference type="EMBL" id="PDUD01000018">
    <property type="protein sequence ID" value="PHN06437.1"/>
    <property type="molecule type" value="Genomic_DNA"/>
</dbReference>
<reference evidence="3 4" key="1">
    <citation type="submission" date="2017-10" db="EMBL/GenBank/DDBJ databases">
        <title>The draft genome sequence of Lewinella nigricans NBRC 102662.</title>
        <authorList>
            <person name="Wang K."/>
        </authorList>
    </citation>
    <scope>NUCLEOTIDE SEQUENCE [LARGE SCALE GENOMIC DNA]</scope>
    <source>
        <strain evidence="3 4">NBRC 102662</strain>
    </source>
</reference>
<evidence type="ECO:0000313" key="3">
    <source>
        <dbReference type="EMBL" id="PHN06437.1"/>
    </source>
</evidence>
<name>A0A2D0ND89_FLAN2</name>
<keyword evidence="2" id="KW-1133">Transmembrane helix</keyword>
<keyword evidence="4" id="KW-1185">Reference proteome</keyword>
<dbReference type="AlphaFoldDB" id="A0A2D0ND89"/>
<dbReference type="RefSeq" id="WP_099150421.1">
    <property type="nucleotide sequence ID" value="NZ_PDUD01000018.1"/>
</dbReference>
<organism evidence="3 4">
    <name type="scientific">Flavilitoribacter nigricans (strain ATCC 23147 / DSM 23189 / NBRC 102662 / NCIMB 1420 / SS-2)</name>
    <name type="common">Lewinella nigricans</name>
    <dbReference type="NCBI Taxonomy" id="1122177"/>
    <lineage>
        <taxon>Bacteria</taxon>
        <taxon>Pseudomonadati</taxon>
        <taxon>Bacteroidota</taxon>
        <taxon>Saprospiria</taxon>
        <taxon>Saprospirales</taxon>
        <taxon>Lewinellaceae</taxon>
        <taxon>Flavilitoribacter</taxon>
    </lineage>
</organism>
<dbReference type="Proteomes" id="UP000223913">
    <property type="component" value="Unassembled WGS sequence"/>
</dbReference>
<keyword evidence="2" id="KW-0812">Transmembrane</keyword>
<keyword evidence="1" id="KW-0175">Coiled coil</keyword>
<protein>
    <submittedName>
        <fullName evidence="3">Uncharacterized protein</fullName>
    </submittedName>
</protein>